<evidence type="ECO:0000313" key="1">
    <source>
        <dbReference type="EMBL" id="AFZ24000.1"/>
    </source>
</evidence>
<dbReference type="EMBL" id="CP003642">
    <property type="protein sequence ID" value="AFZ24000.1"/>
    <property type="molecule type" value="Genomic_DNA"/>
</dbReference>
<name>K9WUD7_9NOST</name>
<protein>
    <submittedName>
        <fullName evidence="1">Uncharacterized protein</fullName>
    </submittedName>
</protein>
<dbReference type="KEGG" id="csg:Cylst_1729"/>
<organism evidence="1 2">
    <name type="scientific">Cylindrospermum stagnale PCC 7417</name>
    <dbReference type="NCBI Taxonomy" id="56107"/>
    <lineage>
        <taxon>Bacteria</taxon>
        <taxon>Bacillati</taxon>
        <taxon>Cyanobacteriota</taxon>
        <taxon>Cyanophyceae</taxon>
        <taxon>Nostocales</taxon>
        <taxon>Nostocaceae</taxon>
        <taxon>Cylindrospermum</taxon>
    </lineage>
</organism>
<evidence type="ECO:0000313" key="2">
    <source>
        <dbReference type="Proteomes" id="UP000010475"/>
    </source>
</evidence>
<dbReference type="RefSeq" id="WP_015207256.1">
    <property type="nucleotide sequence ID" value="NC_019757.1"/>
</dbReference>
<gene>
    <name evidence="1" type="ORF">Cylst_1729</name>
</gene>
<dbReference type="HOGENOM" id="CLU_212149_0_0_3"/>
<dbReference type="Proteomes" id="UP000010475">
    <property type="component" value="Chromosome"/>
</dbReference>
<accession>K9WUD7</accession>
<keyword evidence="2" id="KW-1185">Reference proteome</keyword>
<reference evidence="1 2" key="1">
    <citation type="submission" date="2012-06" db="EMBL/GenBank/DDBJ databases">
        <title>Finished chromosome of genome of Cylindrospermum stagnale PCC 7417.</title>
        <authorList>
            <consortium name="US DOE Joint Genome Institute"/>
            <person name="Gugger M."/>
            <person name="Coursin T."/>
            <person name="Rippka R."/>
            <person name="Tandeau De Marsac N."/>
            <person name="Huntemann M."/>
            <person name="Wei C.-L."/>
            <person name="Han J."/>
            <person name="Detter J.C."/>
            <person name="Han C."/>
            <person name="Tapia R."/>
            <person name="Chen A."/>
            <person name="Kyrpides N."/>
            <person name="Mavromatis K."/>
            <person name="Markowitz V."/>
            <person name="Szeto E."/>
            <person name="Ivanova N."/>
            <person name="Pagani I."/>
            <person name="Pati A."/>
            <person name="Goodwin L."/>
            <person name="Nordberg H.P."/>
            <person name="Cantor M.N."/>
            <person name="Hua S.X."/>
            <person name="Woyke T."/>
            <person name="Kerfeld C.A."/>
        </authorList>
    </citation>
    <scope>NUCLEOTIDE SEQUENCE [LARGE SCALE GENOMIC DNA]</scope>
    <source>
        <strain evidence="1 2">PCC 7417</strain>
    </source>
</reference>
<sequence>MSEKILLAVILTFSLNLFAQMSLPSSSQETAKMSLQNQEVLALTQLRK</sequence>
<dbReference type="AlphaFoldDB" id="K9WUD7"/>
<proteinExistence type="predicted"/>